<evidence type="ECO:0000313" key="4">
    <source>
        <dbReference type="Proteomes" id="UP000502179"/>
    </source>
</evidence>
<dbReference type="SUPFAM" id="SSF111283">
    <property type="entry name" value="Putative modulator of DNA gyrase, PmbA/TldD"/>
    <property type="match status" value="1"/>
</dbReference>
<dbReference type="GO" id="GO:0006508">
    <property type="term" value="P:proteolysis"/>
    <property type="evidence" value="ECO:0007669"/>
    <property type="project" value="InterPro"/>
</dbReference>
<proteinExistence type="inferred from homology"/>
<dbReference type="PANTHER" id="PTHR43421:SF1">
    <property type="entry name" value="METALLOPROTEASE PMBA"/>
    <property type="match status" value="1"/>
</dbReference>
<dbReference type="KEGG" id="tav:G4V39_06325"/>
<dbReference type="Gene3D" id="3.30.2290.10">
    <property type="entry name" value="PmbA/TldD superfamily"/>
    <property type="match status" value="1"/>
</dbReference>
<feature type="compositionally biased region" description="Basic and acidic residues" evidence="2">
    <location>
        <begin position="88"/>
        <end position="97"/>
    </location>
</feature>
<protein>
    <submittedName>
        <fullName evidence="3">TldD/PmbA family protein</fullName>
    </submittedName>
</protein>
<feature type="region of interest" description="Disordered" evidence="2">
    <location>
        <begin position="86"/>
        <end position="109"/>
    </location>
</feature>
<dbReference type="AlphaFoldDB" id="A0A6G7PW66"/>
<dbReference type="RefSeq" id="WP_166032120.1">
    <property type="nucleotide sequence ID" value="NZ_CP048877.1"/>
</dbReference>
<name>A0A6G7PW66_9BACT</name>
<dbReference type="Pfam" id="PF19290">
    <property type="entry name" value="PmbA_TldD_2nd"/>
    <property type="match status" value="1"/>
</dbReference>
<dbReference type="GO" id="GO:0008237">
    <property type="term" value="F:metallopeptidase activity"/>
    <property type="evidence" value="ECO:0007669"/>
    <property type="project" value="InterPro"/>
</dbReference>
<dbReference type="Pfam" id="PF01523">
    <property type="entry name" value="PmbA_TldD_1st"/>
    <property type="match status" value="1"/>
</dbReference>
<evidence type="ECO:0000256" key="2">
    <source>
        <dbReference type="SAM" id="MobiDB-lite"/>
    </source>
</evidence>
<keyword evidence="4" id="KW-1185">Reference proteome</keyword>
<dbReference type="InterPro" id="IPR047657">
    <property type="entry name" value="PmbA"/>
</dbReference>
<dbReference type="PANTHER" id="PTHR43421">
    <property type="entry name" value="METALLOPROTEASE PMBA"/>
    <property type="match status" value="1"/>
</dbReference>
<dbReference type="InterPro" id="IPR036059">
    <property type="entry name" value="TldD/PmbA_sf"/>
</dbReference>
<dbReference type="InterPro" id="IPR035068">
    <property type="entry name" value="TldD/PmbA_N"/>
</dbReference>
<dbReference type="Pfam" id="PF19289">
    <property type="entry name" value="PmbA_TldD_3rd"/>
    <property type="match status" value="1"/>
</dbReference>
<comment type="similarity">
    <text evidence="1">Belongs to the peptidase U62 family.</text>
</comment>
<dbReference type="InterPro" id="IPR045570">
    <property type="entry name" value="Metalloprtase-TldD/E_cen_dom"/>
</dbReference>
<gene>
    <name evidence="3" type="ORF">G4V39_06325</name>
</gene>
<accession>A0A6G7PW66</accession>
<dbReference type="GO" id="GO:0005829">
    <property type="term" value="C:cytosol"/>
    <property type="evidence" value="ECO:0007669"/>
    <property type="project" value="TreeGrafter"/>
</dbReference>
<dbReference type="EMBL" id="CP048877">
    <property type="protein sequence ID" value="QIJ71902.1"/>
    <property type="molecule type" value="Genomic_DNA"/>
</dbReference>
<sequence>MKPEDIFEIVSISLKERADAWEIYFSRGRGLKIETKEGKIENFQPQESEGLSIRVITGQRLGFAYTSQINPEIVRKTAAKALENAQVTERDEAHRLPSGESLPQAPEIRDQTIDSLSIEEKIEIALSIHQAATKTDPRIKKVQQAKYQDGLQEVAIFNSLGVSGKAISTNFSLSCVAVAEEKDTSEMGWEYQASRFLSDLNPSRVGQVAAQRALERLGAIKPESSYLPTIFRPYITVDFLELLSFSFCGDNIVKGKSQLAGKKGETLFAKQVNIVDDGLLPKGLATRAFDDEGVGQQTTLLVVEGRVEGFLFDTYWAQRAGERSTGNAARGGFQSPPLVSTTNLCLQPGNISPNELIKTLTKGVIITEVLGMHTADPVSGDFSVGAAGLLVKDGEVVSSLTGLAISGNIFDIFKRIEVVCSDLCFYGSVGAPSILIGGLDISGR</sequence>
<dbReference type="InterPro" id="IPR045569">
    <property type="entry name" value="Metalloprtase-TldD/E_C"/>
</dbReference>
<dbReference type="Proteomes" id="UP000502179">
    <property type="component" value="Chromosome"/>
</dbReference>
<evidence type="ECO:0000256" key="1">
    <source>
        <dbReference type="ARBA" id="ARBA00005836"/>
    </source>
</evidence>
<reference evidence="3 4" key="1">
    <citation type="submission" date="2020-02" db="EMBL/GenBank/DDBJ databases">
        <title>Genome analysis of Thermosulfuriphilus ammonigenes ST65T, an anaerobic thermophilic chemolithoautotrophic bacterium isolated from a deep-sea hydrothermal vent.</title>
        <authorList>
            <person name="Slobodkina G."/>
            <person name="Allioux M."/>
            <person name="Merkel A."/>
            <person name="Alain K."/>
            <person name="Jebbar M."/>
            <person name="Slobodkin A."/>
        </authorList>
    </citation>
    <scope>NUCLEOTIDE SEQUENCE [LARGE SCALE GENOMIC DNA]</scope>
    <source>
        <strain evidence="3 4">ST65</strain>
    </source>
</reference>
<organism evidence="3 4">
    <name type="scientific">Thermosulfuriphilus ammonigenes</name>
    <dbReference type="NCBI Taxonomy" id="1936021"/>
    <lineage>
        <taxon>Bacteria</taxon>
        <taxon>Pseudomonadati</taxon>
        <taxon>Thermodesulfobacteriota</taxon>
        <taxon>Thermodesulfobacteria</taxon>
        <taxon>Thermodesulfobacteriales</taxon>
        <taxon>Thermodesulfobacteriaceae</taxon>
        <taxon>Thermosulfuriphilus</taxon>
    </lineage>
</organism>
<dbReference type="InterPro" id="IPR002510">
    <property type="entry name" value="Metalloprtase-TldD/E_N"/>
</dbReference>
<evidence type="ECO:0000313" key="3">
    <source>
        <dbReference type="EMBL" id="QIJ71902.1"/>
    </source>
</evidence>